<gene>
    <name evidence="1" type="ORF">HC757_07250</name>
</gene>
<keyword evidence="2" id="KW-1185">Reference proteome</keyword>
<sequence length="107" mass="12026">MPFKSNMKELAKLKKNLESLGNTHEVGLSEIMTPEFISGCSAFSGLNELFSASGFKVESAKDFKAIPDDEWEYFIINNTTFDSWVDMQKSALDKYTKSEINEGLKKG</sequence>
<evidence type="ECO:0000313" key="2">
    <source>
        <dbReference type="Proteomes" id="UP000737113"/>
    </source>
</evidence>
<dbReference type="EMBL" id="JAAXYH010000003">
    <property type="protein sequence ID" value="NMH64968.1"/>
    <property type="molecule type" value="Genomic_DNA"/>
</dbReference>
<name>A0A972FRQ7_9GAMM</name>
<dbReference type="RefSeq" id="WP_169563628.1">
    <property type="nucleotide sequence ID" value="NZ_JAAXYH010000003.1"/>
</dbReference>
<accession>A0A972FRQ7</accession>
<evidence type="ECO:0000313" key="1">
    <source>
        <dbReference type="EMBL" id="NMH64968.1"/>
    </source>
</evidence>
<protein>
    <submittedName>
        <fullName evidence="1">Uncharacterized protein</fullName>
    </submittedName>
</protein>
<dbReference type="Proteomes" id="UP000737113">
    <property type="component" value="Unassembled WGS sequence"/>
</dbReference>
<organism evidence="1 2">
    <name type="scientific">Shewanella salipaludis</name>
    <dbReference type="NCBI Taxonomy" id="2723052"/>
    <lineage>
        <taxon>Bacteria</taxon>
        <taxon>Pseudomonadati</taxon>
        <taxon>Pseudomonadota</taxon>
        <taxon>Gammaproteobacteria</taxon>
        <taxon>Alteromonadales</taxon>
        <taxon>Shewanellaceae</taxon>
        <taxon>Shewanella</taxon>
    </lineage>
</organism>
<reference evidence="1" key="1">
    <citation type="submission" date="2020-04" db="EMBL/GenBank/DDBJ databases">
        <title>Description of Shewanella salipaludis sp. nov., isolated from a salt marsh.</title>
        <authorList>
            <person name="Park S."/>
            <person name="Yoon J.-H."/>
        </authorList>
    </citation>
    <scope>NUCLEOTIDE SEQUENCE</scope>
    <source>
        <strain evidence="1">SHSM-M6</strain>
    </source>
</reference>
<proteinExistence type="predicted"/>
<dbReference type="AlphaFoldDB" id="A0A972FRQ7"/>
<comment type="caution">
    <text evidence="1">The sequence shown here is derived from an EMBL/GenBank/DDBJ whole genome shotgun (WGS) entry which is preliminary data.</text>
</comment>